<dbReference type="InterPro" id="IPR003602">
    <property type="entry name" value="Topo_IA_DNA-bd_dom"/>
</dbReference>
<keyword evidence="5" id="KW-0460">Magnesium</keyword>
<evidence type="ECO:0000256" key="4">
    <source>
        <dbReference type="ARBA" id="ARBA00022723"/>
    </source>
</evidence>
<keyword evidence="7" id="KW-0238">DNA-binding</keyword>
<proteinExistence type="inferred from homology"/>
<protein>
    <recommendedName>
        <fullName evidence="3">DNA topoisomerase</fullName>
        <ecNumber evidence="3">5.6.2.1</ecNumber>
    </recommendedName>
    <alternativeName>
        <fullName evidence="12">Omega-protein</fullName>
    </alternativeName>
    <alternativeName>
        <fullName evidence="11">Relaxing enzyme</fullName>
    </alternativeName>
    <alternativeName>
        <fullName evidence="9">Swivelase</fullName>
    </alternativeName>
    <alternativeName>
        <fullName evidence="10">Untwisting enzyme</fullName>
    </alternativeName>
</protein>
<evidence type="ECO:0000256" key="9">
    <source>
        <dbReference type="ARBA" id="ARBA00030003"/>
    </source>
</evidence>
<evidence type="ECO:0000256" key="12">
    <source>
        <dbReference type="ARBA" id="ARBA00032877"/>
    </source>
</evidence>
<dbReference type="Gene3D" id="1.10.290.10">
    <property type="entry name" value="Topoisomerase I, domain 4"/>
    <property type="match status" value="1"/>
</dbReference>
<dbReference type="EC" id="5.6.2.1" evidence="3"/>
<evidence type="ECO:0000256" key="5">
    <source>
        <dbReference type="ARBA" id="ARBA00022842"/>
    </source>
</evidence>
<dbReference type="InterPro" id="IPR013497">
    <property type="entry name" value="Topo_IA_cen"/>
</dbReference>
<dbReference type="Gene3D" id="3.40.50.140">
    <property type="match status" value="1"/>
</dbReference>
<dbReference type="SMART" id="SM00436">
    <property type="entry name" value="TOP1Bc"/>
    <property type="match status" value="1"/>
</dbReference>
<dbReference type="SMART" id="SM00493">
    <property type="entry name" value="TOPRIM"/>
    <property type="match status" value="1"/>
</dbReference>
<evidence type="ECO:0000256" key="11">
    <source>
        <dbReference type="ARBA" id="ARBA00032235"/>
    </source>
</evidence>
<dbReference type="InterPro" id="IPR013825">
    <property type="entry name" value="Topo_IA_cen_sub2"/>
</dbReference>
<dbReference type="SMART" id="SM00437">
    <property type="entry name" value="TOP1Ac"/>
    <property type="match status" value="1"/>
</dbReference>
<dbReference type="GO" id="GO:0046872">
    <property type="term" value="F:metal ion binding"/>
    <property type="evidence" value="ECO:0007669"/>
    <property type="project" value="UniProtKB-KW"/>
</dbReference>
<feature type="domain" description="Topo IA-type catalytic" evidence="14">
    <location>
        <begin position="155"/>
        <end position="615"/>
    </location>
</feature>
<dbReference type="Pfam" id="PF01131">
    <property type="entry name" value="Topoisom_bac"/>
    <property type="match status" value="1"/>
</dbReference>
<comment type="similarity">
    <text evidence="2">Belongs to the type IA topoisomerase family.</text>
</comment>
<evidence type="ECO:0000313" key="16">
    <source>
        <dbReference type="Proteomes" id="UP000595332"/>
    </source>
</evidence>
<evidence type="ECO:0000256" key="10">
    <source>
        <dbReference type="ARBA" id="ARBA00031985"/>
    </source>
</evidence>
<dbReference type="CDD" id="cd00186">
    <property type="entry name" value="TOP1Ac"/>
    <property type="match status" value="1"/>
</dbReference>
<dbReference type="GO" id="GO:0006265">
    <property type="term" value="P:DNA topological change"/>
    <property type="evidence" value="ECO:0007669"/>
    <property type="project" value="InterPro"/>
</dbReference>
<dbReference type="GO" id="GO:0003917">
    <property type="term" value="F:DNA topoisomerase type I (single strand cut, ATP-independent) activity"/>
    <property type="evidence" value="ECO:0007669"/>
    <property type="project" value="UniProtKB-EC"/>
</dbReference>
<dbReference type="InterPro" id="IPR005738">
    <property type="entry name" value="TopoIII"/>
</dbReference>
<dbReference type="Gene3D" id="2.70.20.10">
    <property type="entry name" value="Topoisomerase I, domain 3"/>
    <property type="match status" value="1"/>
</dbReference>
<dbReference type="InterPro" id="IPR013826">
    <property type="entry name" value="Topo_IA_cen_sub3"/>
</dbReference>
<gene>
    <name evidence="15" type="primary">topB</name>
    <name evidence="15" type="ORF">NEJAP_1610</name>
</gene>
<dbReference type="Proteomes" id="UP000595332">
    <property type="component" value="Chromosome"/>
</dbReference>
<dbReference type="KEGG" id="njp:NEJAP_1610"/>
<dbReference type="InterPro" id="IPR023405">
    <property type="entry name" value="Topo_IA_core_domain"/>
</dbReference>
<dbReference type="PANTHER" id="PTHR11390:SF21">
    <property type="entry name" value="DNA TOPOISOMERASE 3-ALPHA"/>
    <property type="match status" value="1"/>
</dbReference>
<dbReference type="GO" id="GO:0006310">
    <property type="term" value="P:DNA recombination"/>
    <property type="evidence" value="ECO:0007669"/>
    <property type="project" value="TreeGrafter"/>
</dbReference>
<dbReference type="GO" id="GO:0006281">
    <property type="term" value="P:DNA repair"/>
    <property type="evidence" value="ECO:0007669"/>
    <property type="project" value="TreeGrafter"/>
</dbReference>
<name>A0A7R6PNB0_9GAMM</name>
<evidence type="ECO:0000256" key="7">
    <source>
        <dbReference type="ARBA" id="ARBA00023125"/>
    </source>
</evidence>
<dbReference type="PANTHER" id="PTHR11390">
    <property type="entry name" value="PROKARYOTIC DNA TOPOISOMERASE"/>
    <property type="match status" value="1"/>
</dbReference>
<evidence type="ECO:0000313" key="15">
    <source>
        <dbReference type="EMBL" id="BBB29562.1"/>
    </source>
</evidence>
<keyword evidence="8 15" id="KW-0413">Isomerase</keyword>
<dbReference type="Gene3D" id="1.10.460.10">
    <property type="entry name" value="Topoisomerase I, domain 2"/>
    <property type="match status" value="1"/>
</dbReference>
<dbReference type="InterPro" id="IPR006171">
    <property type="entry name" value="TOPRIM_dom"/>
</dbReference>
<dbReference type="PROSITE" id="PS50880">
    <property type="entry name" value="TOPRIM"/>
    <property type="match status" value="1"/>
</dbReference>
<dbReference type="NCBIfam" id="NF005829">
    <property type="entry name" value="PRK07726.1"/>
    <property type="match status" value="1"/>
</dbReference>
<dbReference type="InterPro" id="IPR003601">
    <property type="entry name" value="Topo_IA_2"/>
</dbReference>
<keyword evidence="4" id="KW-0479">Metal-binding</keyword>
<dbReference type="CDD" id="cd03362">
    <property type="entry name" value="TOPRIM_TopoIA_TopoIII"/>
    <property type="match status" value="1"/>
</dbReference>
<sequence length="643" mass="71316">MILYIAEKPSLGRAIADALPKPHKKADGCIHVGNGDVVSWCIGHLLEQAQPEAYNPAFKKWTIQHLPIVPSEWKLEIKSKTRKQFTVLKRLIKQADLLVNAGDPDREGQILVDEVISFSGVSKAKRESVKRCLISDLNINSVKKSLSNLRSNAEFVPLATSALARARADWLYGINMTRLCTLQGQKAGFNGVLSIGRVQTPLLGLVVHRDLEIKDFVSKPFYEVFVTLKTTKCECYKAKWKPSEACEPYMDEGGRVLSKKLAENVVTRVSGHSGAVVKVLQNKKKQAAPLPYNLSSLQIDAAKRYGLSAKQVLDICQQLYEKHKLITYPRSDCRYLPLEHFSGAGYVVSAIAKTCPELEKAVASADLKLKSKAWNDTKISAHHAIIPTAKAMVTSRLSSGEVNVYELIARQYLIQFYPPFEYLDKQIDTEVAGGLFVAKQKDVLVQGWKSLFPAVKQASALATGGDSGDGFSSVNFPDVKQGDTVLCLEADLSEKQTSPPKHFTDATLLSAMTGIARYVQDPTIKKVLRETDGLGTEATRAGIIELLFARQFLTRIGKDIRATEVGIQLITSLPDNMAHPDMTAHWESQLEAISQREMKYAHFMEPMTNSLQQLIEEVRLVQFQGLRGQGKAPAKKRRRKKAS</sequence>
<accession>A0A7R6PNB0</accession>
<dbReference type="EMBL" id="AP014546">
    <property type="protein sequence ID" value="BBB29562.1"/>
    <property type="molecule type" value="Genomic_DNA"/>
</dbReference>
<dbReference type="FunFam" id="1.10.290.10:FF:000004">
    <property type="entry name" value="DNA topoisomerase 3"/>
    <property type="match status" value="1"/>
</dbReference>
<dbReference type="GO" id="GO:0043597">
    <property type="term" value="C:cytoplasmic replication fork"/>
    <property type="evidence" value="ECO:0007669"/>
    <property type="project" value="TreeGrafter"/>
</dbReference>
<keyword evidence="16" id="KW-1185">Reference proteome</keyword>
<evidence type="ECO:0000256" key="1">
    <source>
        <dbReference type="ARBA" id="ARBA00000213"/>
    </source>
</evidence>
<dbReference type="PROSITE" id="PS00396">
    <property type="entry name" value="TOPO_IA_1"/>
    <property type="match status" value="1"/>
</dbReference>
<dbReference type="FunFam" id="3.40.50.140:FF:000004">
    <property type="entry name" value="DNA topoisomerase 3"/>
    <property type="match status" value="1"/>
</dbReference>
<evidence type="ECO:0000256" key="8">
    <source>
        <dbReference type="ARBA" id="ARBA00023235"/>
    </source>
</evidence>
<dbReference type="InterPro" id="IPR000380">
    <property type="entry name" value="Topo_IA"/>
</dbReference>
<dbReference type="Pfam" id="PF01751">
    <property type="entry name" value="Toprim"/>
    <property type="match status" value="1"/>
</dbReference>
<evidence type="ECO:0000259" key="13">
    <source>
        <dbReference type="PROSITE" id="PS50880"/>
    </source>
</evidence>
<dbReference type="RefSeq" id="WP_201350171.1">
    <property type="nucleotide sequence ID" value="NZ_AP014546.1"/>
</dbReference>
<dbReference type="GO" id="GO:0003677">
    <property type="term" value="F:DNA binding"/>
    <property type="evidence" value="ECO:0007669"/>
    <property type="project" value="UniProtKB-KW"/>
</dbReference>
<dbReference type="InterPro" id="IPR034144">
    <property type="entry name" value="TOPRIM_TopoIII"/>
</dbReference>
<evidence type="ECO:0000259" key="14">
    <source>
        <dbReference type="PROSITE" id="PS52039"/>
    </source>
</evidence>
<evidence type="ECO:0000256" key="3">
    <source>
        <dbReference type="ARBA" id="ARBA00012891"/>
    </source>
</evidence>
<dbReference type="SUPFAM" id="SSF56712">
    <property type="entry name" value="Prokaryotic type I DNA topoisomerase"/>
    <property type="match status" value="1"/>
</dbReference>
<evidence type="ECO:0000256" key="2">
    <source>
        <dbReference type="ARBA" id="ARBA00009446"/>
    </source>
</evidence>
<evidence type="ECO:0000256" key="6">
    <source>
        <dbReference type="ARBA" id="ARBA00023029"/>
    </source>
</evidence>
<organism evidence="15 16">
    <name type="scientific">Neptunomonas japonica JAMM 1380</name>
    <dbReference type="NCBI Taxonomy" id="1441457"/>
    <lineage>
        <taxon>Bacteria</taxon>
        <taxon>Pseudomonadati</taxon>
        <taxon>Pseudomonadota</taxon>
        <taxon>Gammaproteobacteria</taxon>
        <taxon>Oceanospirillales</taxon>
        <taxon>Oceanospirillaceae</taxon>
        <taxon>Neptunomonas</taxon>
    </lineage>
</organism>
<dbReference type="NCBIfam" id="TIGR01056">
    <property type="entry name" value="topB"/>
    <property type="match status" value="1"/>
</dbReference>
<reference evidence="15 16" key="1">
    <citation type="journal article" date="2008" name="Int. J. Syst. Evol. Microbiol.">
        <title>Neptunomonas japonica sp. nov., an Osedax japonicus symbiont-like bacterium isolated from sediment adjacent to sperm whale carcasses off Kagoshima, Japan.</title>
        <authorList>
            <person name="Miyazaki M."/>
            <person name="Nogi Y."/>
            <person name="Fujiwara Y."/>
            <person name="Kawato M."/>
            <person name="Kubokawa K."/>
            <person name="Horikoshi K."/>
        </authorList>
    </citation>
    <scope>NUCLEOTIDE SEQUENCE [LARGE SCALE GENOMIC DNA]</scope>
    <source>
        <strain evidence="15 16">JAMM 1380</strain>
    </source>
</reference>
<dbReference type="PROSITE" id="PS52039">
    <property type="entry name" value="TOPO_IA_2"/>
    <property type="match status" value="1"/>
</dbReference>
<dbReference type="InterPro" id="IPR013824">
    <property type="entry name" value="Topo_IA_cen_sub1"/>
</dbReference>
<dbReference type="AlphaFoldDB" id="A0A7R6PNB0"/>
<dbReference type="InterPro" id="IPR023406">
    <property type="entry name" value="Topo_IA_AS"/>
</dbReference>
<keyword evidence="6" id="KW-0799">Topoisomerase</keyword>
<comment type="catalytic activity">
    <reaction evidence="1">
        <text>ATP-independent breakage of single-stranded DNA, followed by passage and rejoining.</text>
        <dbReference type="EC" id="5.6.2.1"/>
    </reaction>
</comment>
<dbReference type="PRINTS" id="PR00417">
    <property type="entry name" value="PRTPISMRASEI"/>
</dbReference>
<feature type="domain" description="Toprim" evidence="13">
    <location>
        <begin position="1"/>
        <end position="134"/>
    </location>
</feature>